<dbReference type="SUPFAM" id="SSF57850">
    <property type="entry name" value="RING/U-box"/>
    <property type="match status" value="1"/>
</dbReference>
<dbReference type="Gramene" id="PGSC0003DMT400072550">
    <property type="protein sequence ID" value="PGSC0003DMT400072550"/>
    <property type="gene ID" value="PGSC0003DMG400028227"/>
</dbReference>
<dbReference type="GO" id="GO:0008270">
    <property type="term" value="F:zinc ion binding"/>
    <property type="evidence" value="ECO:0007669"/>
    <property type="project" value="UniProtKB-KW"/>
</dbReference>
<dbReference type="PANTHER" id="PTHR46463">
    <property type="entry name" value="ZINC FINGER, RING/FYVE/PHD-TYPE"/>
    <property type="match status" value="1"/>
</dbReference>
<keyword evidence="3" id="KW-0808">Transferase</keyword>
<evidence type="ECO:0000256" key="7">
    <source>
        <dbReference type="ARBA" id="ARBA00022833"/>
    </source>
</evidence>
<dbReference type="EC" id="2.3.2.27" evidence="2"/>
<dbReference type="Proteomes" id="UP000011115">
    <property type="component" value="Unassembled WGS sequence"/>
</dbReference>
<evidence type="ECO:0000313" key="11">
    <source>
        <dbReference type="Proteomes" id="UP000011115"/>
    </source>
</evidence>
<keyword evidence="7" id="KW-0862">Zinc</keyword>
<dbReference type="Gene3D" id="3.30.40.10">
    <property type="entry name" value="Zinc/RING finger domain, C3HC4 (zinc finger)"/>
    <property type="match status" value="1"/>
</dbReference>
<dbReference type="InterPro" id="IPR013083">
    <property type="entry name" value="Znf_RING/FYVE/PHD"/>
</dbReference>
<accession>M1CQI5</accession>
<dbReference type="AlphaFoldDB" id="M1CQI5"/>
<evidence type="ECO:0000256" key="8">
    <source>
        <dbReference type="PROSITE-ProRule" id="PRU00175"/>
    </source>
</evidence>
<keyword evidence="11" id="KW-1185">Reference proteome</keyword>
<evidence type="ECO:0000256" key="2">
    <source>
        <dbReference type="ARBA" id="ARBA00012483"/>
    </source>
</evidence>
<dbReference type="ExpressionAtlas" id="M1CQI5">
    <property type="expression patterns" value="baseline"/>
</dbReference>
<organism evidence="10 11">
    <name type="scientific">Solanum tuberosum</name>
    <name type="common">Potato</name>
    <dbReference type="NCBI Taxonomy" id="4113"/>
    <lineage>
        <taxon>Eukaryota</taxon>
        <taxon>Viridiplantae</taxon>
        <taxon>Streptophyta</taxon>
        <taxon>Embryophyta</taxon>
        <taxon>Tracheophyta</taxon>
        <taxon>Spermatophyta</taxon>
        <taxon>Magnoliopsida</taxon>
        <taxon>eudicotyledons</taxon>
        <taxon>Gunneridae</taxon>
        <taxon>Pentapetalae</taxon>
        <taxon>asterids</taxon>
        <taxon>lamiids</taxon>
        <taxon>Solanales</taxon>
        <taxon>Solanaceae</taxon>
        <taxon>Solanoideae</taxon>
        <taxon>Solaneae</taxon>
        <taxon>Solanum</taxon>
    </lineage>
</organism>
<keyword evidence="5 8" id="KW-0863">Zinc-finger</keyword>
<evidence type="ECO:0000256" key="4">
    <source>
        <dbReference type="ARBA" id="ARBA00022723"/>
    </source>
</evidence>
<protein>
    <recommendedName>
        <fullName evidence="2">RING-type E3 ubiquitin transferase</fullName>
        <ecNumber evidence="2">2.3.2.27</ecNumber>
    </recommendedName>
</protein>
<dbReference type="Pfam" id="PF13639">
    <property type="entry name" value="zf-RING_2"/>
    <property type="match status" value="1"/>
</dbReference>
<dbReference type="HOGENOM" id="CLU_2517003_0_0_1"/>
<dbReference type="EnsemblPlants" id="PGSC0003DMT400072551">
    <property type="protein sequence ID" value="PGSC0003DMT400072551"/>
    <property type="gene ID" value="PGSC0003DMG400028227"/>
</dbReference>
<evidence type="ECO:0000259" key="9">
    <source>
        <dbReference type="PROSITE" id="PS50089"/>
    </source>
</evidence>
<evidence type="ECO:0000313" key="10">
    <source>
        <dbReference type="EnsemblPlants" id="PGSC0003DMT400072551"/>
    </source>
</evidence>
<dbReference type="eggNOG" id="KOG0800">
    <property type="taxonomic scope" value="Eukaryota"/>
</dbReference>
<dbReference type="PANTHER" id="PTHR46463:SF27">
    <property type="entry name" value="OS03G0788800 PROTEIN"/>
    <property type="match status" value="1"/>
</dbReference>
<keyword evidence="4" id="KW-0479">Metal-binding</keyword>
<reference evidence="10" key="2">
    <citation type="submission" date="2015-06" db="UniProtKB">
        <authorList>
            <consortium name="EnsemblPlants"/>
        </authorList>
    </citation>
    <scope>IDENTIFICATION</scope>
    <source>
        <strain evidence="10">DM1-3 516 R44</strain>
    </source>
</reference>
<keyword evidence="6" id="KW-0833">Ubl conjugation pathway</keyword>
<dbReference type="PROSITE" id="PS50089">
    <property type="entry name" value="ZF_RING_2"/>
    <property type="match status" value="1"/>
</dbReference>
<dbReference type="Gramene" id="PGSC0003DMT400072551">
    <property type="protein sequence ID" value="PGSC0003DMT400072551"/>
    <property type="gene ID" value="PGSC0003DMG400028227"/>
</dbReference>
<dbReference type="GO" id="GO:0004842">
    <property type="term" value="F:ubiquitin-protein transferase activity"/>
    <property type="evidence" value="ECO:0000318"/>
    <property type="project" value="GO_Central"/>
</dbReference>
<dbReference type="PaxDb" id="4113-PGSC0003DMT400072551"/>
<dbReference type="InParanoid" id="M1CQI5"/>
<evidence type="ECO:0000256" key="5">
    <source>
        <dbReference type="ARBA" id="ARBA00022771"/>
    </source>
</evidence>
<evidence type="ECO:0000256" key="6">
    <source>
        <dbReference type="ARBA" id="ARBA00022786"/>
    </source>
</evidence>
<evidence type="ECO:0000256" key="3">
    <source>
        <dbReference type="ARBA" id="ARBA00022679"/>
    </source>
</evidence>
<dbReference type="GO" id="GO:0061630">
    <property type="term" value="F:ubiquitin protein ligase activity"/>
    <property type="evidence" value="ECO:0007669"/>
    <property type="project" value="UniProtKB-EC"/>
</dbReference>
<feature type="domain" description="RING-type" evidence="9">
    <location>
        <begin position="30"/>
        <end position="80"/>
    </location>
</feature>
<dbReference type="EnsemblPlants" id="PGSC0003DMT400072550">
    <property type="protein sequence ID" value="PGSC0003DMT400072550"/>
    <property type="gene ID" value="PGSC0003DMG400028227"/>
</dbReference>
<proteinExistence type="predicted"/>
<reference evidence="11" key="1">
    <citation type="journal article" date="2011" name="Nature">
        <title>Genome sequence and analysis of the tuber crop potato.</title>
        <authorList>
            <consortium name="The Potato Genome Sequencing Consortium"/>
        </authorList>
    </citation>
    <scope>NUCLEOTIDE SEQUENCE [LARGE SCALE GENOMIC DNA]</scope>
    <source>
        <strain evidence="11">cv. DM1-3 516 R44</strain>
    </source>
</reference>
<evidence type="ECO:0000256" key="1">
    <source>
        <dbReference type="ARBA" id="ARBA00000900"/>
    </source>
</evidence>
<dbReference type="InterPro" id="IPR001841">
    <property type="entry name" value="Znf_RING"/>
</dbReference>
<sequence>MDEVKKSEGHMTSPAAFVEGGIQDACDDACSICLEAFCESDPPSVTSCKHEFHLQCVLEWYVSVKILSLLSSLISRISICYSDFC</sequence>
<name>M1CQI5_SOLTU</name>
<comment type="catalytic activity">
    <reaction evidence="1">
        <text>S-ubiquitinyl-[E2 ubiquitin-conjugating enzyme]-L-cysteine + [acceptor protein]-L-lysine = [E2 ubiquitin-conjugating enzyme]-L-cysteine + N(6)-ubiquitinyl-[acceptor protein]-L-lysine.</text>
        <dbReference type="EC" id="2.3.2.27"/>
    </reaction>
</comment>
<dbReference type="SMART" id="SM00184">
    <property type="entry name" value="RING"/>
    <property type="match status" value="1"/>
</dbReference>